<dbReference type="KEGG" id="pco:PHACADRAFT_32888"/>
<dbReference type="RefSeq" id="XP_007401102.1">
    <property type="nucleotide sequence ID" value="XM_007401040.1"/>
</dbReference>
<organism evidence="1 2">
    <name type="scientific">Phanerochaete carnosa (strain HHB-10118-sp)</name>
    <name type="common">White-rot fungus</name>
    <name type="synonym">Peniophora carnosa</name>
    <dbReference type="NCBI Taxonomy" id="650164"/>
    <lineage>
        <taxon>Eukaryota</taxon>
        <taxon>Fungi</taxon>
        <taxon>Dikarya</taxon>
        <taxon>Basidiomycota</taxon>
        <taxon>Agaricomycotina</taxon>
        <taxon>Agaricomycetes</taxon>
        <taxon>Polyporales</taxon>
        <taxon>Phanerochaetaceae</taxon>
        <taxon>Phanerochaete</taxon>
    </lineage>
</organism>
<dbReference type="InParanoid" id="K5VFT5"/>
<dbReference type="HOGENOM" id="CLU_912483_0_0_1"/>
<name>K5VFT5_PHACS</name>
<reference evidence="1 2" key="1">
    <citation type="journal article" date="2012" name="BMC Genomics">
        <title>Comparative genomics of the white-rot fungi, Phanerochaete carnosa and P. chrysosporium, to elucidate the genetic basis of the distinct wood types they colonize.</title>
        <authorList>
            <person name="Suzuki H."/>
            <person name="MacDonald J."/>
            <person name="Syed K."/>
            <person name="Salamov A."/>
            <person name="Hori C."/>
            <person name="Aerts A."/>
            <person name="Henrissat B."/>
            <person name="Wiebenga A."/>
            <person name="vanKuyk P.A."/>
            <person name="Barry K."/>
            <person name="Lindquist E."/>
            <person name="LaButti K."/>
            <person name="Lapidus A."/>
            <person name="Lucas S."/>
            <person name="Coutinho P."/>
            <person name="Gong Y."/>
            <person name="Samejima M."/>
            <person name="Mahadevan R."/>
            <person name="Abou-Zaid M."/>
            <person name="de Vries R.P."/>
            <person name="Igarashi K."/>
            <person name="Yadav J.S."/>
            <person name="Grigoriev I.V."/>
            <person name="Master E.R."/>
        </authorList>
    </citation>
    <scope>NUCLEOTIDE SEQUENCE [LARGE SCALE GENOMIC DNA]</scope>
    <source>
        <strain evidence="1 2">HHB-10118-sp</strain>
    </source>
</reference>
<gene>
    <name evidence="1" type="ORF">PHACADRAFT_32888</name>
</gene>
<proteinExistence type="predicted"/>
<protein>
    <submittedName>
        <fullName evidence="1">Uncharacterized protein</fullName>
    </submittedName>
</protein>
<dbReference type="Proteomes" id="UP000008370">
    <property type="component" value="Unassembled WGS sequence"/>
</dbReference>
<dbReference type="AlphaFoldDB" id="K5VFT5"/>
<evidence type="ECO:0000313" key="1">
    <source>
        <dbReference type="EMBL" id="EKM50038.1"/>
    </source>
</evidence>
<sequence>MAGKPQTVPIECRLPSHPVSDRVYALPAAEAQNVATTEKTGCFLAGTPSHGVITHPSRLLLDRAHGLLTATARSISGYQAPSPDRASPSSLIKAGCRAAGNIGRLGRKKSVCVLSPVHRRSTHTRHRWHRAHPIRAGCASPAQPAASVAIGTSVSYKGAFYPRHDAQVHARGTGRRVLATAHITTYGAAQLPCAVAAADPEHAAKFFQTSGVLSQKKNAWKTATEQRRPRRVTLIVAHVDAVPWASSEEIQADGDCAQFASTTAQRRPGIRAHAAQHGKCRAEPGVRVIPVLLLASILNQQSDLI</sequence>
<dbReference type="EMBL" id="JH930479">
    <property type="protein sequence ID" value="EKM50038.1"/>
    <property type="molecule type" value="Genomic_DNA"/>
</dbReference>
<dbReference type="GeneID" id="18919751"/>
<accession>K5VFT5</accession>
<evidence type="ECO:0000313" key="2">
    <source>
        <dbReference type="Proteomes" id="UP000008370"/>
    </source>
</evidence>
<keyword evidence="2" id="KW-1185">Reference proteome</keyword>